<reference evidence="1" key="1">
    <citation type="submission" date="2023-04" db="EMBL/GenBank/DDBJ databases">
        <title>Sphingomonas sp. MAHUQ-71 isolated from rice field.</title>
        <authorList>
            <person name="Huq M.A."/>
        </authorList>
    </citation>
    <scope>NUCLEOTIDE SEQUENCE</scope>
    <source>
        <strain evidence="1">MAHUQ-71</strain>
    </source>
</reference>
<evidence type="ECO:0000313" key="2">
    <source>
        <dbReference type="Proteomes" id="UP001160625"/>
    </source>
</evidence>
<keyword evidence="2" id="KW-1185">Reference proteome</keyword>
<protein>
    <submittedName>
        <fullName evidence="1">Uncharacterized protein</fullName>
    </submittedName>
</protein>
<gene>
    <name evidence="1" type="ORF">QGN17_04245</name>
</gene>
<proteinExistence type="predicted"/>
<dbReference type="EMBL" id="JARYGZ010000001">
    <property type="protein sequence ID" value="MDH7637932.1"/>
    <property type="molecule type" value="Genomic_DNA"/>
</dbReference>
<dbReference type="Proteomes" id="UP001160625">
    <property type="component" value="Unassembled WGS sequence"/>
</dbReference>
<accession>A0ABT6MYB5</accession>
<dbReference type="RefSeq" id="WP_281043267.1">
    <property type="nucleotide sequence ID" value="NZ_JARYGZ010000001.1"/>
</dbReference>
<evidence type="ECO:0000313" key="1">
    <source>
        <dbReference type="EMBL" id="MDH7637932.1"/>
    </source>
</evidence>
<name>A0ABT6MYB5_9SPHN</name>
<comment type="caution">
    <text evidence="1">The sequence shown here is derived from an EMBL/GenBank/DDBJ whole genome shotgun (WGS) entry which is preliminary data.</text>
</comment>
<organism evidence="1 2">
    <name type="scientific">Sphingomonas oryzagri</name>
    <dbReference type="NCBI Taxonomy" id="3042314"/>
    <lineage>
        <taxon>Bacteria</taxon>
        <taxon>Pseudomonadati</taxon>
        <taxon>Pseudomonadota</taxon>
        <taxon>Alphaproteobacteria</taxon>
        <taxon>Sphingomonadales</taxon>
        <taxon>Sphingomonadaceae</taxon>
        <taxon>Sphingomonas</taxon>
    </lineage>
</organism>
<sequence>MAWQFRIDRGNRFTGIVAGDPQAVMRNGAPQPGMVGSYGDAVVAVRCRRVGTR</sequence>